<comment type="caution">
    <text evidence="1">The sequence shown here is derived from an EMBL/GenBank/DDBJ whole genome shotgun (WGS) entry which is preliminary data.</text>
</comment>
<gene>
    <name evidence="1" type="ORF">GCM10011491_30580</name>
</gene>
<evidence type="ECO:0000313" key="2">
    <source>
        <dbReference type="Proteomes" id="UP000646478"/>
    </source>
</evidence>
<proteinExistence type="predicted"/>
<sequence length="58" mass="6895">MDKSEVLFERFRHMAAIAAWLPSSEPINWEMRWDDSSIPADNIIRPMRVPVEHCVWAR</sequence>
<dbReference type="Proteomes" id="UP000646478">
    <property type="component" value="Unassembled WGS sequence"/>
</dbReference>
<keyword evidence="2" id="KW-1185">Reference proteome</keyword>
<name>A0A916WIA9_9HYPH</name>
<organism evidence="1 2">
    <name type="scientific">Brucella endophytica</name>
    <dbReference type="NCBI Taxonomy" id="1963359"/>
    <lineage>
        <taxon>Bacteria</taxon>
        <taxon>Pseudomonadati</taxon>
        <taxon>Pseudomonadota</taxon>
        <taxon>Alphaproteobacteria</taxon>
        <taxon>Hyphomicrobiales</taxon>
        <taxon>Brucellaceae</taxon>
        <taxon>Brucella/Ochrobactrum group</taxon>
        <taxon>Brucella</taxon>
    </lineage>
</organism>
<reference evidence="1" key="1">
    <citation type="journal article" date="2014" name="Int. J. Syst. Evol. Microbiol.">
        <title>Complete genome sequence of Corynebacterium casei LMG S-19264T (=DSM 44701T), isolated from a smear-ripened cheese.</title>
        <authorList>
            <consortium name="US DOE Joint Genome Institute (JGI-PGF)"/>
            <person name="Walter F."/>
            <person name="Albersmeier A."/>
            <person name="Kalinowski J."/>
            <person name="Ruckert C."/>
        </authorList>
    </citation>
    <scope>NUCLEOTIDE SEQUENCE</scope>
    <source>
        <strain evidence="1">CGMCC 1.15082</strain>
    </source>
</reference>
<evidence type="ECO:0000313" key="1">
    <source>
        <dbReference type="EMBL" id="GGB00257.1"/>
    </source>
</evidence>
<dbReference type="EMBL" id="BMHH01000013">
    <property type="protein sequence ID" value="GGB00257.1"/>
    <property type="molecule type" value="Genomic_DNA"/>
</dbReference>
<reference evidence="1" key="2">
    <citation type="submission" date="2020-09" db="EMBL/GenBank/DDBJ databases">
        <authorList>
            <person name="Sun Q."/>
            <person name="Zhou Y."/>
        </authorList>
    </citation>
    <scope>NUCLEOTIDE SEQUENCE</scope>
    <source>
        <strain evidence="1">CGMCC 1.15082</strain>
    </source>
</reference>
<accession>A0A916WIA9</accession>
<protein>
    <submittedName>
        <fullName evidence="1">Uncharacterized protein</fullName>
    </submittedName>
</protein>
<dbReference type="AlphaFoldDB" id="A0A916WIA9"/>